<feature type="domain" description="Membrane insertase YidC/Oxa/ALB C-terminal" evidence="15">
    <location>
        <begin position="375"/>
        <end position="577"/>
    </location>
</feature>
<feature type="transmembrane region" description="Helical" evidence="13">
    <location>
        <begin position="444"/>
        <end position="465"/>
    </location>
</feature>
<feature type="transmembrane region" description="Helical" evidence="13">
    <location>
        <begin position="375"/>
        <end position="395"/>
    </location>
</feature>
<keyword evidence="18" id="KW-1185">Reference proteome</keyword>
<dbReference type="InterPro" id="IPR001708">
    <property type="entry name" value="YidC/ALB3/OXA1/COX18"/>
</dbReference>
<keyword evidence="4 13" id="KW-0813">Transport</keyword>
<dbReference type="InterPro" id="IPR038221">
    <property type="entry name" value="YidC_periplasmic_sf"/>
</dbReference>
<dbReference type="InterPro" id="IPR019998">
    <property type="entry name" value="Membr_insert_YidC"/>
</dbReference>
<evidence type="ECO:0000256" key="3">
    <source>
        <dbReference type="ARBA" id="ARBA00015325"/>
    </source>
</evidence>
<dbReference type="Pfam" id="PF14849">
    <property type="entry name" value="YidC_periplas"/>
    <property type="match status" value="1"/>
</dbReference>
<comment type="caution">
    <text evidence="17">The sequence shown here is derived from an EMBL/GenBank/DDBJ whole genome shotgun (WGS) entry which is preliminary data.</text>
</comment>
<evidence type="ECO:0000256" key="2">
    <source>
        <dbReference type="ARBA" id="ARBA00010527"/>
    </source>
</evidence>
<feature type="domain" description="Membrane insertase YidC N-terminal" evidence="16">
    <location>
        <begin position="75"/>
        <end position="363"/>
    </location>
</feature>
<accession>A0ABQ5LVZ7</accession>
<feature type="transmembrane region" description="Helical" evidence="13">
    <location>
        <begin position="504"/>
        <end position="523"/>
    </location>
</feature>
<dbReference type="InterPro" id="IPR047196">
    <property type="entry name" value="YidC_ALB_C"/>
</dbReference>
<dbReference type="NCBIfam" id="TIGR03592">
    <property type="entry name" value="yidC_oxa1_cterm"/>
    <property type="match status" value="1"/>
</dbReference>
<evidence type="ECO:0000256" key="12">
    <source>
        <dbReference type="ARBA" id="ARBA00033342"/>
    </source>
</evidence>
<evidence type="ECO:0000256" key="6">
    <source>
        <dbReference type="ARBA" id="ARBA00022692"/>
    </source>
</evidence>
<comment type="subcellular location">
    <subcellularLocation>
        <location evidence="1">Cell inner membrane</location>
        <topology evidence="1">Multi-pass membrane protein</topology>
    </subcellularLocation>
    <subcellularLocation>
        <location evidence="13">Cell membrane</location>
        <topology evidence="13">Multi-pass membrane protein</topology>
    </subcellularLocation>
</comment>
<evidence type="ECO:0000313" key="17">
    <source>
        <dbReference type="EMBL" id="GKY89180.1"/>
    </source>
</evidence>
<evidence type="ECO:0000256" key="8">
    <source>
        <dbReference type="ARBA" id="ARBA00022989"/>
    </source>
</evidence>
<feature type="region of interest" description="Disordered" evidence="14">
    <location>
        <begin position="42"/>
        <end position="73"/>
    </location>
</feature>
<evidence type="ECO:0000256" key="11">
    <source>
        <dbReference type="ARBA" id="ARBA00033245"/>
    </source>
</evidence>
<dbReference type="RefSeq" id="WP_281843215.1">
    <property type="nucleotide sequence ID" value="NZ_BROH01000010.1"/>
</dbReference>
<evidence type="ECO:0000256" key="13">
    <source>
        <dbReference type="HAMAP-Rule" id="MF_01810"/>
    </source>
</evidence>
<organism evidence="17 18">
    <name type="scientific">Sinisalibacter aestuarii</name>
    <dbReference type="NCBI Taxonomy" id="2949426"/>
    <lineage>
        <taxon>Bacteria</taxon>
        <taxon>Pseudomonadati</taxon>
        <taxon>Pseudomonadota</taxon>
        <taxon>Alphaproteobacteria</taxon>
        <taxon>Rhodobacterales</taxon>
        <taxon>Roseobacteraceae</taxon>
        <taxon>Sinisalibacter</taxon>
    </lineage>
</organism>
<comment type="similarity">
    <text evidence="2 13">Belongs to the OXA1/ALB3/YidC family. Type 1 subfamily.</text>
</comment>
<dbReference type="PRINTS" id="PR00701">
    <property type="entry name" value="60KDINNERMP"/>
</dbReference>
<evidence type="ECO:0000256" key="14">
    <source>
        <dbReference type="SAM" id="MobiDB-lite"/>
    </source>
</evidence>
<dbReference type="CDD" id="cd19961">
    <property type="entry name" value="EcYidC-like_peri"/>
    <property type="match status" value="1"/>
</dbReference>
<evidence type="ECO:0000256" key="5">
    <source>
        <dbReference type="ARBA" id="ARBA00022475"/>
    </source>
</evidence>
<keyword evidence="6 13" id="KW-0812">Transmembrane</keyword>
<evidence type="ECO:0000256" key="7">
    <source>
        <dbReference type="ARBA" id="ARBA00022927"/>
    </source>
</evidence>
<comment type="function">
    <text evidence="13">Required for the insertion and/or proper folding and/or complex formation of integral membrane proteins into the membrane. Involved in integration of membrane proteins that insert both dependently and independently of the Sec translocase complex, as well as at least some lipoproteins. Aids folding of multispanning membrane proteins.</text>
</comment>
<keyword evidence="7 13" id="KW-0653">Protein transport</keyword>
<evidence type="ECO:0000256" key="4">
    <source>
        <dbReference type="ARBA" id="ARBA00022448"/>
    </source>
</evidence>
<dbReference type="NCBIfam" id="NF002353">
    <property type="entry name" value="PRK01318.1-4"/>
    <property type="match status" value="1"/>
</dbReference>
<comment type="subunit">
    <text evidence="13">Interacts with the Sec translocase complex via SecD. Specifically interacts with transmembrane segments of nascent integral membrane proteins during membrane integration.</text>
</comment>
<dbReference type="Gene3D" id="2.70.98.90">
    <property type="match status" value="1"/>
</dbReference>
<dbReference type="Proteomes" id="UP001144205">
    <property type="component" value="Unassembled WGS sequence"/>
</dbReference>
<evidence type="ECO:0000259" key="16">
    <source>
        <dbReference type="Pfam" id="PF14849"/>
    </source>
</evidence>
<dbReference type="InterPro" id="IPR028053">
    <property type="entry name" value="Membr_insert_YidC_N"/>
</dbReference>
<dbReference type="PRINTS" id="PR01900">
    <property type="entry name" value="YIDCPROTEIN"/>
</dbReference>
<keyword evidence="8 13" id="KW-1133">Transmembrane helix</keyword>
<gene>
    <name evidence="13 17" type="primary">yidC</name>
    <name evidence="17" type="ORF">STA1M1_30490</name>
</gene>
<evidence type="ECO:0000256" key="10">
    <source>
        <dbReference type="ARBA" id="ARBA00023186"/>
    </source>
</evidence>
<evidence type="ECO:0000259" key="15">
    <source>
        <dbReference type="Pfam" id="PF02096"/>
    </source>
</evidence>
<keyword evidence="5 13" id="KW-1003">Cell membrane</keyword>
<dbReference type="PANTHER" id="PTHR12428">
    <property type="entry name" value="OXA1"/>
    <property type="match status" value="1"/>
</dbReference>
<name>A0ABQ5LVZ7_9RHOB</name>
<protein>
    <recommendedName>
        <fullName evidence="3 13">Membrane protein insertase YidC</fullName>
    </recommendedName>
    <alternativeName>
        <fullName evidence="12 13">Foldase YidC</fullName>
    </alternativeName>
    <alternativeName>
        <fullName evidence="11 13">Membrane integrase YidC</fullName>
    </alternativeName>
    <alternativeName>
        <fullName evidence="13">Membrane protein YidC</fullName>
    </alternativeName>
</protein>
<reference evidence="17" key="1">
    <citation type="journal article" date="2023" name="Int. J. Syst. Evol. Microbiol.">
        <title>Sinisalibacter aestuarii sp. nov., isolated from estuarine sediment of the Arakawa River.</title>
        <authorList>
            <person name="Arafat S.T."/>
            <person name="Hirano S."/>
            <person name="Sato A."/>
            <person name="Takeuchi K."/>
            <person name="Yasuda T."/>
            <person name="Terahara T."/>
            <person name="Hamada M."/>
            <person name="Kobayashi T."/>
        </authorList>
    </citation>
    <scope>NUCLEOTIDE SEQUENCE</scope>
    <source>
        <strain evidence="17">B-399</strain>
    </source>
</reference>
<proteinExistence type="inferred from homology"/>
<dbReference type="CDD" id="cd20070">
    <property type="entry name" value="5TM_YidC_Alb3"/>
    <property type="match status" value="1"/>
</dbReference>
<keyword evidence="9 13" id="KW-0472">Membrane</keyword>
<dbReference type="Pfam" id="PF02096">
    <property type="entry name" value="60KD_IMP"/>
    <property type="match status" value="1"/>
</dbReference>
<dbReference type="EMBL" id="BROH01000010">
    <property type="protein sequence ID" value="GKY89180.1"/>
    <property type="molecule type" value="Genomic_DNA"/>
</dbReference>
<dbReference type="NCBIfam" id="TIGR03593">
    <property type="entry name" value="yidC_nterm"/>
    <property type="match status" value="1"/>
</dbReference>
<feature type="compositionally biased region" description="Low complexity" evidence="14">
    <location>
        <begin position="42"/>
        <end position="64"/>
    </location>
</feature>
<sequence>MKNQTSNTILALVLSFLVITVWTLLFPPAEPVVETAAPAAETAGGAVTPPPTGTAGATATPTAVTGGGALSDSPRIAIDTPELSGSIALMGGRIDDLHLKSYRTEVTPGSPTVTLLKPADGEQAYYTLYGWTPGGSLGPDDVPGALTQWTLEEGETLTAETPVTLAWTNAKGMTFRRTIAVDEKYMFTVTQSVENQSGAAQRLAPYGVILRNGIPDDLTGFYILQEGPIVQTAESLTETKYKNMADLEADPKWGDHAEVFRMDGTGWIGITDHYWMTTLIPDATAQYDAVTQYDEGSDHYYTWLRQDTVEVAAGASASSTTRLFAGAKEWDTIRGYEAEHGIYHFVDSIDWGMFFFITKPMFALLHWLHALIGNMGWAIIGLTVVIKVILFPLAYRSYVSMARMRELQPEMEKIRERAGDDKQKQQVEVMELYKREKVNPASGCLPILLQIPIWFSLYKVIFVTLELRHQPWLGWINDLSAPDPSSVLNLFGALPYTAPGPDSWFAFFSLGVLPILLGISMWLQQKLNPAPTDATQATIMAWMPWVFMFMLGNFASGLVLYWIANNTLTFVQQYTIMWSHGHRPDLFGNILSTFRKKPKADEK</sequence>
<dbReference type="InterPro" id="IPR028055">
    <property type="entry name" value="YidC/Oxa/ALB_C"/>
</dbReference>
<dbReference type="PANTHER" id="PTHR12428:SF65">
    <property type="entry name" value="CYTOCHROME C OXIDASE ASSEMBLY PROTEIN COX18, MITOCHONDRIAL"/>
    <property type="match status" value="1"/>
</dbReference>
<dbReference type="HAMAP" id="MF_01810">
    <property type="entry name" value="YidC_type1"/>
    <property type="match status" value="1"/>
</dbReference>
<feature type="transmembrane region" description="Helical" evidence="13">
    <location>
        <begin position="544"/>
        <end position="564"/>
    </location>
</feature>
<evidence type="ECO:0000256" key="9">
    <source>
        <dbReference type="ARBA" id="ARBA00023136"/>
    </source>
</evidence>
<keyword evidence="10 13" id="KW-0143">Chaperone</keyword>
<evidence type="ECO:0000256" key="1">
    <source>
        <dbReference type="ARBA" id="ARBA00004429"/>
    </source>
</evidence>
<evidence type="ECO:0000313" key="18">
    <source>
        <dbReference type="Proteomes" id="UP001144205"/>
    </source>
</evidence>